<comment type="subcellular location">
    <subcellularLocation>
        <location evidence="2">Lysosome</location>
    </subcellularLocation>
</comment>
<keyword evidence="8 12" id="KW-0378">Hydrolase</keyword>
<keyword evidence="9" id="KW-0325">Glycoprotein</keyword>
<dbReference type="FunFam" id="2.60.40.10:FF:000628">
    <property type="entry name" value="Beta-glucuronidase"/>
    <property type="match status" value="1"/>
</dbReference>
<dbReference type="Gene3D" id="2.60.40.10">
    <property type="entry name" value="Immunoglobulins"/>
    <property type="match status" value="1"/>
</dbReference>
<dbReference type="Pfam" id="PF02836">
    <property type="entry name" value="Glyco_hydro_2_C"/>
    <property type="match status" value="1"/>
</dbReference>
<evidence type="ECO:0000256" key="10">
    <source>
        <dbReference type="ARBA" id="ARBA00023228"/>
    </source>
</evidence>
<dbReference type="InterPro" id="IPR023230">
    <property type="entry name" value="Glyco_hydro_2_CS"/>
</dbReference>
<organism evidence="17">
    <name type="scientific">Cacopsylla melanoneura</name>
    <dbReference type="NCBI Taxonomy" id="428564"/>
    <lineage>
        <taxon>Eukaryota</taxon>
        <taxon>Metazoa</taxon>
        <taxon>Ecdysozoa</taxon>
        <taxon>Arthropoda</taxon>
        <taxon>Hexapoda</taxon>
        <taxon>Insecta</taxon>
        <taxon>Pterygota</taxon>
        <taxon>Neoptera</taxon>
        <taxon>Paraneoptera</taxon>
        <taxon>Hemiptera</taxon>
        <taxon>Sternorrhyncha</taxon>
        <taxon>Psylloidea</taxon>
        <taxon>Psyllidae</taxon>
        <taxon>Psyllinae</taxon>
        <taxon>Cacopsylla</taxon>
    </lineage>
</organism>
<dbReference type="PANTHER" id="PTHR10066:SF67">
    <property type="entry name" value="BETA-GLUCURONIDASE"/>
    <property type="match status" value="1"/>
</dbReference>
<evidence type="ECO:0000256" key="11">
    <source>
        <dbReference type="ARBA" id="ARBA00023295"/>
    </source>
</evidence>
<feature type="domain" description="Glycoside hydrolase family 2 immunoglobulin-like beta-sandwich" evidence="14">
    <location>
        <begin position="225"/>
        <end position="340"/>
    </location>
</feature>
<dbReference type="GO" id="GO:0005615">
    <property type="term" value="C:extracellular space"/>
    <property type="evidence" value="ECO:0007669"/>
    <property type="project" value="TreeGrafter"/>
</dbReference>
<dbReference type="InterPro" id="IPR036156">
    <property type="entry name" value="Beta-gal/glucu_dom_sf"/>
</dbReference>
<dbReference type="EC" id="3.2.1.31" evidence="5 12"/>
<dbReference type="FunFam" id="2.60.120.260:FF:000027">
    <property type="entry name" value="Beta-glucuronidase"/>
    <property type="match status" value="1"/>
</dbReference>
<evidence type="ECO:0000259" key="14">
    <source>
        <dbReference type="Pfam" id="PF00703"/>
    </source>
</evidence>
<comment type="subunit">
    <text evidence="4 12">Homotetramer.</text>
</comment>
<feature type="chain" id="PRO_5033956397" description="Beta-glucuronidase" evidence="13">
    <location>
        <begin position="28"/>
        <end position="665"/>
    </location>
</feature>
<evidence type="ECO:0000259" key="16">
    <source>
        <dbReference type="Pfam" id="PF02837"/>
    </source>
</evidence>
<dbReference type="EMBL" id="HBUF01319397">
    <property type="protein sequence ID" value="CAG6694702.1"/>
    <property type="molecule type" value="Transcribed_RNA"/>
</dbReference>
<keyword evidence="11 12" id="KW-0326">Glycosidase</keyword>
<evidence type="ECO:0000256" key="8">
    <source>
        <dbReference type="ARBA" id="ARBA00022801"/>
    </source>
</evidence>
<proteinExistence type="inferred from homology"/>
<keyword evidence="10 12" id="KW-0458">Lysosome</keyword>
<dbReference type="InterPro" id="IPR006104">
    <property type="entry name" value="Glyco_hydro_2_N"/>
</dbReference>
<dbReference type="Gene3D" id="3.20.20.80">
    <property type="entry name" value="Glycosidases"/>
    <property type="match status" value="1"/>
</dbReference>
<dbReference type="InterPro" id="IPR013783">
    <property type="entry name" value="Ig-like_fold"/>
</dbReference>
<dbReference type="SUPFAM" id="SSF49303">
    <property type="entry name" value="beta-Galactosidase/glucuronidase domain"/>
    <property type="match status" value="1"/>
</dbReference>
<dbReference type="PRINTS" id="PR00132">
    <property type="entry name" value="GLHYDRLASE2"/>
</dbReference>
<dbReference type="GO" id="GO:0030246">
    <property type="term" value="F:carbohydrate binding"/>
    <property type="evidence" value="ECO:0007669"/>
    <property type="project" value="TreeGrafter"/>
</dbReference>
<protein>
    <recommendedName>
        <fullName evidence="6 12">Beta-glucuronidase</fullName>
        <ecNumber evidence="5 12">3.2.1.31</ecNumber>
    </recommendedName>
</protein>
<evidence type="ECO:0000256" key="3">
    <source>
        <dbReference type="ARBA" id="ARBA00007401"/>
    </source>
</evidence>
<dbReference type="InterPro" id="IPR017853">
    <property type="entry name" value="GH"/>
</dbReference>
<dbReference type="InterPro" id="IPR006103">
    <property type="entry name" value="Glyco_hydro_2_cat"/>
</dbReference>
<dbReference type="FunFam" id="3.20.20.80:FF:000029">
    <property type="entry name" value="Beta-glucuronidase"/>
    <property type="match status" value="1"/>
</dbReference>
<feature type="domain" description="Glycosyl hydrolases family 2 sugar binding" evidence="16">
    <location>
        <begin position="45"/>
        <end position="223"/>
    </location>
</feature>
<dbReference type="GO" id="GO:0019391">
    <property type="term" value="P:glucuronoside catabolic process"/>
    <property type="evidence" value="ECO:0007669"/>
    <property type="project" value="TreeGrafter"/>
</dbReference>
<dbReference type="Gene3D" id="2.60.120.260">
    <property type="entry name" value="Galactose-binding domain-like"/>
    <property type="match status" value="1"/>
</dbReference>
<evidence type="ECO:0000256" key="5">
    <source>
        <dbReference type="ARBA" id="ARBA00012761"/>
    </source>
</evidence>
<comment type="catalytic activity">
    <reaction evidence="12">
        <text>a beta-D-glucuronoside + H2O = D-glucuronate + an alcohol</text>
        <dbReference type="Rhea" id="RHEA:17633"/>
        <dbReference type="ChEBI" id="CHEBI:15377"/>
        <dbReference type="ChEBI" id="CHEBI:30879"/>
        <dbReference type="ChEBI" id="CHEBI:58720"/>
        <dbReference type="ChEBI" id="CHEBI:83411"/>
        <dbReference type="EC" id="3.2.1.31"/>
    </reaction>
</comment>
<comment type="similarity">
    <text evidence="3 12">Belongs to the glycosyl hydrolase 2 family.</text>
</comment>
<feature type="signal peptide" evidence="13">
    <location>
        <begin position="1"/>
        <end position="27"/>
    </location>
</feature>
<sequence length="665" mass="76418">MSSQISSLLSLVLIATCMSTLVSKTTAASPSGGILYPRESESREVKSLDGVWNFRVSKSDPLAGFRERWYHKDLKVTGDVIPMPVPSSYNDVSLEKDVRDHVGIVWYDRTFYVPDTWRHQGYHVWLRFGSVHYAAQVWINGHLVMGHEIGHLPFQHDITSVLRFGGKNRVTVAVDNTLLQTTVPQGTLRDLNTDRGVKQIQAYTFDFFNYAGIHRSVHLYTTPTVYIDDITINTDVGEDGTTGIIHYNITFSGSIASPSSGGDAVQCVVDLLDHLGNYVVRKNRDFVNRGLSGTIEVPNAHLWWPYLMHEEPGYLYTLQARLTGSQYSDDDIYRHPVGIRKLFWNSTSFLINNKPIYIRGFGRHEDSDIRGKGLDLPLVTKDYELLKWVGSNAYRTSHYPYAEEIMDFADQQGIMIINECPAVDIENFSETLLQKHKDSLEELIKRDKNRPSTIMWSVANEPRSHQPGADQYFKSITKFARYLDSTRPLTAAINYNVNIEKAAQYLDIIGFNRYNAWYVMPGHTEIIRIRVEEEAEKWFKKHNKPVYMSEYGADTMAGLHLYPSYVWSEEYQIEMLSEHFKAFDNLRKKRFFIGEMIWNFADFKTAETTTRVGGNKKGIFTRSRQPKAAAHHVRRRYWLLSKELDNSSLPEDTLPYTAKVSHNEL</sequence>
<dbReference type="InterPro" id="IPR008979">
    <property type="entry name" value="Galactose-bd-like_sf"/>
</dbReference>
<dbReference type="NCBIfam" id="NF007538">
    <property type="entry name" value="PRK10150.1"/>
    <property type="match status" value="1"/>
</dbReference>
<dbReference type="InterPro" id="IPR006101">
    <property type="entry name" value="Glyco_hydro_2"/>
</dbReference>
<evidence type="ECO:0000256" key="4">
    <source>
        <dbReference type="ARBA" id="ARBA00011881"/>
    </source>
</evidence>
<dbReference type="GO" id="GO:0005764">
    <property type="term" value="C:lysosome"/>
    <property type="evidence" value="ECO:0007669"/>
    <property type="project" value="UniProtKB-SubCell"/>
</dbReference>
<dbReference type="PROSITE" id="PS00719">
    <property type="entry name" value="GLYCOSYL_HYDROL_F2_1"/>
    <property type="match status" value="1"/>
</dbReference>
<evidence type="ECO:0000256" key="13">
    <source>
        <dbReference type="SAM" id="SignalP"/>
    </source>
</evidence>
<keyword evidence="7 13" id="KW-0732">Signal</keyword>
<dbReference type="PANTHER" id="PTHR10066">
    <property type="entry name" value="BETA-GLUCURONIDASE"/>
    <property type="match status" value="1"/>
</dbReference>
<dbReference type="Pfam" id="PF00703">
    <property type="entry name" value="Glyco_hydro_2"/>
    <property type="match status" value="1"/>
</dbReference>
<dbReference type="EMBL" id="HBUF01319399">
    <property type="protein sequence ID" value="CAG6694704.1"/>
    <property type="molecule type" value="Transcribed_RNA"/>
</dbReference>
<dbReference type="GO" id="GO:0005975">
    <property type="term" value="P:carbohydrate metabolic process"/>
    <property type="evidence" value="ECO:0007669"/>
    <property type="project" value="InterPro"/>
</dbReference>
<evidence type="ECO:0000256" key="6">
    <source>
        <dbReference type="ARBA" id="ARBA00016205"/>
    </source>
</evidence>
<evidence type="ECO:0000256" key="1">
    <source>
        <dbReference type="ARBA" id="ARBA00003025"/>
    </source>
</evidence>
<evidence type="ECO:0000259" key="15">
    <source>
        <dbReference type="Pfam" id="PF02836"/>
    </source>
</evidence>
<evidence type="ECO:0000256" key="7">
    <source>
        <dbReference type="ARBA" id="ARBA00022729"/>
    </source>
</evidence>
<evidence type="ECO:0000256" key="9">
    <source>
        <dbReference type="ARBA" id="ARBA00023180"/>
    </source>
</evidence>
<dbReference type="SUPFAM" id="SSF51445">
    <property type="entry name" value="(Trans)glycosidases"/>
    <property type="match status" value="1"/>
</dbReference>
<feature type="domain" description="Glycoside hydrolase family 2 catalytic" evidence="15">
    <location>
        <begin position="347"/>
        <end position="640"/>
    </location>
</feature>
<dbReference type="GO" id="GO:0004566">
    <property type="term" value="F:beta-glucuronidase activity"/>
    <property type="evidence" value="ECO:0007669"/>
    <property type="project" value="UniProtKB-EC"/>
</dbReference>
<evidence type="ECO:0000256" key="2">
    <source>
        <dbReference type="ARBA" id="ARBA00004371"/>
    </source>
</evidence>
<accession>A0A8D8TVG9</accession>
<dbReference type="SUPFAM" id="SSF49785">
    <property type="entry name" value="Galactose-binding domain-like"/>
    <property type="match status" value="1"/>
</dbReference>
<comment type="function">
    <text evidence="1 12">Plays an important role in the degradation of dermatan and keratan sulfates.</text>
</comment>
<dbReference type="Pfam" id="PF02837">
    <property type="entry name" value="Glyco_hydro_2_N"/>
    <property type="match status" value="1"/>
</dbReference>
<comment type="activity regulation">
    <text evidence="12">Inhibited by L-aspartic acid.</text>
</comment>
<dbReference type="InterPro" id="IPR006102">
    <property type="entry name" value="Ig-like_GH2"/>
</dbReference>
<evidence type="ECO:0000256" key="12">
    <source>
        <dbReference type="RuleBase" id="RU361154"/>
    </source>
</evidence>
<evidence type="ECO:0000313" key="17">
    <source>
        <dbReference type="EMBL" id="CAG6694704.1"/>
    </source>
</evidence>
<name>A0A8D8TVG9_9HEMI</name>
<dbReference type="AlphaFoldDB" id="A0A8D8TVG9"/>
<reference evidence="17" key="1">
    <citation type="submission" date="2021-05" db="EMBL/GenBank/DDBJ databases">
        <authorList>
            <person name="Alioto T."/>
            <person name="Alioto T."/>
            <person name="Gomez Garrido J."/>
        </authorList>
    </citation>
    <scope>NUCLEOTIDE SEQUENCE</scope>
</reference>